<organism evidence="2 3">
    <name type="scientific">Novosphingobium lindaniclasticum LE124</name>
    <dbReference type="NCBI Taxonomy" id="1096930"/>
    <lineage>
        <taxon>Bacteria</taxon>
        <taxon>Pseudomonadati</taxon>
        <taxon>Pseudomonadota</taxon>
        <taxon>Alphaproteobacteria</taxon>
        <taxon>Sphingomonadales</taxon>
        <taxon>Sphingomonadaceae</taxon>
        <taxon>Novosphingobium</taxon>
    </lineage>
</organism>
<sequence length="153" mass="15199">MRALASFIAGAALVAGLAVPVQAAPKKAPAQSGGKAAPAKAGAAAPAAGGHAPSPEVERAMLYLKVLISGLQSEKVEGPIKGALVGCIYNNSLEKISESMDKVIAENPGKIHRDNPTELLSAMVAICGYKPTAAAAGATGASATPQHPAPQGR</sequence>
<evidence type="ECO:0000313" key="2">
    <source>
        <dbReference type="EMBL" id="EQB12033.1"/>
    </source>
</evidence>
<keyword evidence="1" id="KW-0732">Signal</keyword>
<protein>
    <recommendedName>
        <fullName evidence="4">DUF732 domain-containing protein</fullName>
    </recommendedName>
</protein>
<feature type="signal peptide" evidence="1">
    <location>
        <begin position="1"/>
        <end position="23"/>
    </location>
</feature>
<evidence type="ECO:0000256" key="1">
    <source>
        <dbReference type="SAM" id="SignalP"/>
    </source>
</evidence>
<dbReference type="AlphaFoldDB" id="T0HIR5"/>
<reference evidence="2 3" key="1">
    <citation type="journal article" date="2013" name="Genome Announc.">
        <title>Genome Sequence of Novosphingobium lindaniclasticum LE124T, Isolated from a Hexachlorocyclohexane Dumpsite.</title>
        <authorList>
            <person name="Saxena A."/>
            <person name="Nayyar N."/>
            <person name="Sangwan N."/>
            <person name="Kumari R."/>
            <person name="Khurana J.P."/>
            <person name="Lal R."/>
        </authorList>
    </citation>
    <scope>NUCLEOTIDE SEQUENCE [LARGE SCALE GENOMIC DNA]</scope>
    <source>
        <strain evidence="2 3">LE124</strain>
    </source>
</reference>
<dbReference type="PATRIC" id="fig|1096930.3.peg.3177"/>
<dbReference type="EMBL" id="ATHL01000100">
    <property type="protein sequence ID" value="EQB12033.1"/>
    <property type="molecule type" value="Genomic_DNA"/>
</dbReference>
<evidence type="ECO:0000313" key="3">
    <source>
        <dbReference type="Proteomes" id="UP000015527"/>
    </source>
</evidence>
<proteinExistence type="predicted"/>
<dbReference type="Proteomes" id="UP000015527">
    <property type="component" value="Unassembled WGS sequence"/>
</dbReference>
<dbReference type="eggNOG" id="ENOG5032H99">
    <property type="taxonomic scope" value="Bacteria"/>
</dbReference>
<evidence type="ECO:0008006" key="4">
    <source>
        <dbReference type="Google" id="ProtNLM"/>
    </source>
</evidence>
<name>T0HIR5_9SPHN</name>
<comment type="caution">
    <text evidence="2">The sequence shown here is derived from an EMBL/GenBank/DDBJ whole genome shotgun (WGS) entry which is preliminary data.</text>
</comment>
<dbReference type="OrthoDB" id="7428787at2"/>
<keyword evidence="3" id="KW-1185">Reference proteome</keyword>
<dbReference type="RefSeq" id="WP_021235002.1">
    <property type="nucleotide sequence ID" value="NZ_ATHL01000100.1"/>
</dbReference>
<gene>
    <name evidence="2" type="ORF">L284_16020</name>
</gene>
<accession>T0HIR5</accession>
<feature type="chain" id="PRO_5004563940" description="DUF732 domain-containing protein" evidence="1">
    <location>
        <begin position="24"/>
        <end position="153"/>
    </location>
</feature>